<dbReference type="Gene3D" id="3.30.70.1070">
    <property type="entry name" value="Sporulation related repeat"/>
    <property type="match status" value="1"/>
</dbReference>
<dbReference type="EMBL" id="FXYH01000004">
    <property type="protein sequence ID" value="SMX38887.1"/>
    <property type="molecule type" value="Genomic_DNA"/>
</dbReference>
<dbReference type="OrthoDB" id="8479416at2"/>
<keyword evidence="4" id="KW-1185">Reference proteome</keyword>
<keyword evidence="1" id="KW-1133">Transmembrane helix</keyword>
<keyword evidence="1" id="KW-0472">Membrane</keyword>
<keyword evidence="1" id="KW-0812">Transmembrane</keyword>
<protein>
    <submittedName>
        <fullName evidence="3">Sporulation related domain protein</fullName>
    </submittedName>
</protein>
<dbReference type="GO" id="GO:0042834">
    <property type="term" value="F:peptidoglycan binding"/>
    <property type="evidence" value="ECO:0007669"/>
    <property type="project" value="InterPro"/>
</dbReference>
<accession>A0A238K8R6</accession>
<gene>
    <name evidence="3" type="ORF">PEV8663_01593</name>
</gene>
<feature type="transmembrane region" description="Helical" evidence="1">
    <location>
        <begin position="25"/>
        <end position="43"/>
    </location>
</feature>
<dbReference type="AlphaFoldDB" id="A0A238K8R6"/>
<dbReference type="SUPFAM" id="SSF110997">
    <property type="entry name" value="Sporulation related repeat"/>
    <property type="match status" value="1"/>
</dbReference>
<dbReference type="InterPro" id="IPR007730">
    <property type="entry name" value="SPOR-like_dom"/>
</dbReference>
<evidence type="ECO:0000259" key="2">
    <source>
        <dbReference type="PROSITE" id="PS51724"/>
    </source>
</evidence>
<dbReference type="Proteomes" id="UP000220836">
    <property type="component" value="Unassembled WGS sequence"/>
</dbReference>
<name>A0A238K8R6_9RHOB</name>
<evidence type="ECO:0000313" key="4">
    <source>
        <dbReference type="Proteomes" id="UP000220836"/>
    </source>
</evidence>
<dbReference type="RefSeq" id="WP_097804084.1">
    <property type="nucleotide sequence ID" value="NZ_FXYH01000004.1"/>
</dbReference>
<feature type="domain" description="SPOR" evidence="2">
    <location>
        <begin position="263"/>
        <end position="348"/>
    </location>
</feature>
<dbReference type="PROSITE" id="PS51724">
    <property type="entry name" value="SPOR"/>
    <property type="match status" value="1"/>
</dbReference>
<organism evidence="3 4">
    <name type="scientific">Pelagimonas varians</name>
    <dbReference type="NCBI Taxonomy" id="696760"/>
    <lineage>
        <taxon>Bacteria</taxon>
        <taxon>Pseudomonadati</taxon>
        <taxon>Pseudomonadota</taxon>
        <taxon>Alphaproteobacteria</taxon>
        <taxon>Rhodobacterales</taxon>
        <taxon>Roseobacteraceae</taxon>
        <taxon>Pelagimonas</taxon>
    </lineage>
</organism>
<proteinExistence type="predicted"/>
<evidence type="ECO:0000313" key="3">
    <source>
        <dbReference type="EMBL" id="SMX38887.1"/>
    </source>
</evidence>
<dbReference type="InterPro" id="IPR036680">
    <property type="entry name" value="SPOR-like_sf"/>
</dbReference>
<reference evidence="3 4" key="1">
    <citation type="submission" date="2017-05" db="EMBL/GenBank/DDBJ databases">
        <authorList>
            <person name="Song R."/>
            <person name="Chenine A.L."/>
            <person name="Ruprecht R.M."/>
        </authorList>
    </citation>
    <scope>NUCLEOTIDE SEQUENCE [LARGE SCALE GENOMIC DNA]</scope>
    <source>
        <strain evidence="3 4">CECT 8663</strain>
    </source>
</reference>
<evidence type="ECO:0000256" key="1">
    <source>
        <dbReference type="SAM" id="Phobius"/>
    </source>
</evidence>
<dbReference type="Pfam" id="PF05036">
    <property type="entry name" value="SPOR"/>
    <property type="match status" value="1"/>
</dbReference>
<sequence length="348" mass="35992">MADYTYDGAGYAAPASGKVASMANWLGAAASLALIVGVGVWGYRVMARDVSGVPIVMAMSGPMRVAPDDPGGTTADHQGLAVNNVAGNGSTEGPADRLVLAPVPAGLGAEDVAAGVIVTPPSELDVVPMAASLARQAQIMEIQPTDGLSEAVAEIDPIQALANQLAAGAAPLTSLAPGQNAPVVTMVDDAPVVKKVEETPAPSTIEAELAAATRQLPPGLQRSLRPQIRPTGLRTAALDVPNTPAVAVVSNDTVAIRELAAESLPAGTRLVQIGIFDSPDSARKEWARLDVPLGDYLNGKDRVIQKANRGGREFYRLRAHGFADLSDARRFCAAFMARNVDCIPLVTK</sequence>